<evidence type="ECO:0000313" key="1">
    <source>
        <dbReference type="Ensembl" id="ENSMALP00000027886.1"/>
    </source>
</evidence>
<protein>
    <recommendedName>
        <fullName evidence="3">UPAR/Ly6 domain-containing protein</fullName>
    </recommendedName>
</protein>
<keyword evidence="2" id="KW-1185">Reference proteome</keyword>
<reference evidence="1" key="2">
    <citation type="submission" date="2025-09" db="UniProtKB">
        <authorList>
            <consortium name="Ensembl"/>
        </authorList>
    </citation>
    <scope>IDENTIFICATION</scope>
</reference>
<reference evidence="1" key="1">
    <citation type="submission" date="2025-08" db="UniProtKB">
        <authorList>
            <consortium name="Ensembl"/>
        </authorList>
    </citation>
    <scope>IDENTIFICATION</scope>
</reference>
<dbReference type="Ensembl" id="ENSMALT00000028399.1">
    <property type="protein sequence ID" value="ENSMALP00000027886.1"/>
    <property type="gene ID" value="ENSMALG00000019341.1"/>
</dbReference>
<dbReference type="Proteomes" id="UP000261600">
    <property type="component" value="Unplaced"/>
</dbReference>
<proteinExistence type="predicted"/>
<dbReference type="AlphaFoldDB" id="A0A3Q3KEF8"/>
<accession>A0A3Q3KEF8</accession>
<evidence type="ECO:0000313" key="2">
    <source>
        <dbReference type="Proteomes" id="UP000261600"/>
    </source>
</evidence>
<organism evidence="1 2">
    <name type="scientific">Monopterus albus</name>
    <name type="common">Swamp eel</name>
    <dbReference type="NCBI Taxonomy" id="43700"/>
    <lineage>
        <taxon>Eukaryota</taxon>
        <taxon>Metazoa</taxon>
        <taxon>Chordata</taxon>
        <taxon>Craniata</taxon>
        <taxon>Vertebrata</taxon>
        <taxon>Euteleostomi</taxon>
        <taxon>Actinopterygii</taxon>
        <taxon>Neopterygii</taxon>
        <taxon>Teleostei</taxon>
        <taxon>Neoteleostei</taxon>
        <taxon>Acanthomorphata</taxon>
        <taxon>Anabantaria</taxon>
        <taxon>Synbranchiformes</taxon>
        <taxon>Synbranchidae</taxon>
        <taxon>Monopterus</taxon>
    </lineage>
</organism>
<name>A0A3Q3KEF8_MONAL</name>
<sequence length="107" mass="11766">MDLRFGVFSTMCDSILFPCIACGLKCYTCGLTGHVSCTYITSCPFMMDRCFYYYSQELTLKGCQSKFLCVSPISCCEGDLCNNAIPTGPSMILLLVSSAIITLFETL</sequence>
<dbReference type="InterPro" id="IPR045860">
    <property type="entry name" value="Snake_toxin-like_sf"/>
</dbReference>
<evidence type="ECO:0008006" key="3">
    <source>
        <dbReference type="Google" id="ProtNLM"/>
    </source>
</evidence>
<dbReference type="SUPFAM" id="SSF57302">
    <property type="entry name" value="Snake toxin-like"/>
    <property type="match status" value="1"/>
</dbReference>